<name>F5LAP9_CALTT</name>
<evidence type="ECO:0000256" key="3">
    <source>
        <dbReference type="ARBA" id="ARBA00023015"/>
    </source>
</evidence>
<dbReference type="NCBIfam" id="NF009044">
    <property type="entry name" value="PRK12378.1"/>
    <property type="match status" value="1"/>
</dbReference>
<comment type="similarity">
    <text evidence="1 6">Belongs to the TACO1 family.</text>
</comment>
<evidence type="ECO:0000259" key="7">
    <source>
        <dbReference type="Pfam" id="PF01709"/>
    </source>
</evidence>
<evidence type="ECO:0000313" key="9">
    <source>
        <dbReference type="EMBL" id="EGL81621.1"/>
    </source>
</evidence>
<evidence type="ECO:0000259" key="8">
    <source>
        <dbReference type="Pfam" id="PF20772"/>
    </source>
</evidence>
<dbReference type="PANTHER" id="PTHR12532:SF6">
    <property type="entry name" value="TRANSCRIPTIONAL REGULATORY PROTEIN YEBC-RELATED"/>
    <property type="match status" value="1"/>
</dbReference>
<reference evidence="10 12" key="2">
    <citation type="journal article" date="2020" name="Extremophiles">
        <title>Genomic analysis of Caldalkalibacillus thermarum TA2.A1 reveals aerobic alkaliphilic metabolism and evolutionary hallmarks linking alkaliphilic bacteria and plant life.</title>
        <authorList>
            <person name="de Jong S.I."/>
            <person name="van den Broek M.A."/>
            <person name="Merkel A.Y."/>
            <person name="de la Torre Cortes P."/>
            <person name="Kalamorz F."/>
            <person name="Cook G.M."/>
            <person name="van Loosdrecht M.C.M."/>
            <person name="McMillan D.G.G."/>
        </authorList>
    </citation>
    <scope>NUCLEOTIDE SEQUENCE [LARGE SCALE GENOMIC DNA]</scope>
    <source>
        <strain evidence="10 12">TA2.A1</strain>
    </source>
</reference>
<dbReference type="FunFam" id="1.10.10.200:FF:000002">
    <property type="entry name" value="Probable transcriptional regulatory protein CLM62_37755"/>
    <property type="match status" value="1"/>
</dbReference>
<protein>
    <recommendedName>
        <fullName evidence="6">Probable transcriptional regulatory protein CathTA2_2984</fullName>
    </recommendedName>
</protein>
<dbReference type="InterPro" id="IPR026564">
    <property type="entry name" value="Transcrip_reg_TACO1-like_dom3"/>
</dbReference>
<dbReference type="GO" id="GO:0005829">
    <property type="term" value="C:cytosol"/>
    <property type="evidence" value="ECO:0007669"/>
    <property type="project" value="TreeGrafter"/>
</dbReference>
<dbReference type="NCBIfam" id="TIGR01033">
    <property type="entry name" value="YebC/PmpR family DNA-binding transcriptional regulator"/>
    <property type="match status" value="1"/>
</dbReference>
<evidence type="ECO:0000256" key="5">
    <source>
        <dbReference type="ARBA" id="ARBA00023163"/>
    </source>
</evidence>
<dbReference type="EMBL" id="CP082237">
    <property type="protein sequence ID" value="QZT33493.1"/>
    <property type="molecule type" value="Genomic_DNA"/>
</dbReference>
<dbReference type="KEGG" id="cthu:HUR95_14780"/>
<dbReference type="InterPro" id="IPR002876">
    <property type="entry name" value="Transcrip_reg_TACO1-like"/>
</dbReference>
<dbReference type="Proteomes" id="UP000825179">
    <property type="component" value="Chromosome"/>
</dbReference>
<keyword evidence="3 6" id="KW-0805">Transcription regulation</keyword>
<feature type="domain" description="TACO1/YebC-like N-terminal" evidence="8">
    <location>
        <begin position="5"/>
        <end position="75"/>
    </location>
</feature>
<reference evidence="10" key="3">
    <citation type="submission" date="2021-08" db="EMBL/GenBank/DDBJ databases">
        <authorList>
            <person name="de Jong S."/>
            <person name="van den Broek M."/>
            <person name="Merkel A."/>
            <person name="de la Torre Cortes P."/>
            <person name="Kalamorz F."/>
            <person name="Cook G."/>
            <person name="van Loosdrecht M."/>
            <person name="McMillan D."/>
        </authorList>
    </citation>
    <scope>NUCLEOTIDE SEQUENCE</scope>
    <source>
        <strain evidence="10">TA2.A1</strain>
    </source>
</reference>
<dbReference type="FunFam" id="3.30.70.980:FF:000002">
    <property type="entry name" value="Probable transcriptional regulatory protein YebC"/>
    <property type="match status" value="1"/>
</dbReference>
<dbReference type="NCBIfam" id="NF001030">
    <property type="entry name" value="PRK00110.1"/>
    <property type="match status" value="1"/>
</dbReference>
<dbReference type="GO" id="GO:0006355">
    <property type="term" value="P:regulation of DNA-templated transcription"/>
    <property type="evidence" value="ECO:0007669"/>
    <property type="project" value="UniProtKB-UniRule"/>
</dbReference>
<keyword evidence="5 6" id="KW-0804">Transcription</keyword>
<reference evidence="9 11" key="1">
    <citation type="journal article" date="2011" name="J. Bacteriol.">
        <title>Draft genome sequence of the thermoalkaliphilic Caldalkalibacillus thermarum strain TA2.A1.</title>
        <authorList>
            <person name="Kalamorz F."/>
            <person name="Keis S."/>
            <person name="McMillan D.G."/>
            <person name="Olsson K."/>
            <person name="Stanton J.A."/>
            <person name="Stockwell P."/>
            <person name="Black M.A."/>
            <person name="Klingeman D.M."/>
            <person name="Land M.L."/>
            <person name="Han C.S."/>
            <person name="Martin S.L."/>
            <person name="Becher S.A."/>
            <person name="Peddie C.J."/>
            <person name="Morgan H.W."/>
            <person name="Matthies D."/>
            <person name="Preiss L."/>
            <person name="Meier T."/>
            <person name="Brown S.D."/>
            <person name="Cook G.M."/>
        </authorList>
    </citation>
    <scope>NUCLEOTIDE SEQUENCE [LARGE SCALE GENOMIC DNA]</scope>
    <source>
        <strain evidence="9 11">TA2.A1</strain>
    </source>
</reference>
<dbReference type="OrthoDB" id="9781053at2"/>
<sequence>MAGHSKWKNIQHRKERQDAKRAKIFTKISKEIYAAVKNGGSDPDQNPRLRMALHKAKQANMPNDNIQRTIKKATGDVEGLTYEEIVYEGYGPHGVAIMVDVLTDNRNRSAAEVRHLFNKHGGNLGESGCVAYLFERKGLIVVDKEAAPLGEDDLMLMAIEAGAEDLRVEDDAYEVVTAPGDYETVKQALETKQIPLAETQITMLPTTTVQLNDEQKEQVMKLIDALEDSDDVQNVYTNVDW</sequence>
<dbReference type="EMBL" id="AFCE01000164">
    <property type="protein sequence ID" value="EGL81621.1"/>
    <property type="molecule type" value="Genomic_DNA"/>
</dbReference>
<evidence type="ECO:0000313" key="11">
    <source>
        <dbReference type="Proteomes" id="UP000010716"/>
    </source>
</evidence>
<dbReference type="Pfam" id="PF01709">
    <property type="entry name" value="Transcrip_reg"/>
    <property type="match status" value="1"/>
</dbReference>
<dbReference type="InterPro" id="IPR049083">
    <property type="entry name" value="TACO1_YebC_N"/>
</dbReference>
<dbReference type="InterPro" id="IPR048300">
    <property type="entry name" value="TACO1_YebC-like_2nd/3rd_dom"/>
</dbReference>
<proteinExistence type="inferred from homology"/>
<dbReference type="InterPro" id="IPR017856">
    <property type="entry name" value="Integrase-like_N"/>
</dbReference>
<dbReference type="Gene3D" id="3.30.70.980">
    <property type="match status" value="2"/>
</dbReference>
<dbReference type="SUPFAM" id="SSF75625">
    <property type="entry name" value="YebC-like"/>
    <property type="match status" value="1"/>
</dbReference>
<dbReference type="Pfam" id="PF20772">
    <property type="entry name" value="TACO1_YebC_N"/>
    <property type="match status" value="1"/>
</dbReference>
<dbReference type="PANTHER" id="PTHR12532">
    <property type="entry name" value="TRANSLATIONAL ACTIVATOR OF CYTOCHROME C OXIDASE 1"/>
    <property type="match status" value="1"/>
</dbReference>
<dbReference type="HAMAP" id="MF_00693">
    <property type="entry name" value="Transcrip_reg_TACO1"/>
    <property type="match status" value="1"/>
</dbReference>
<evidence type="ECO:0000256" key="1">
    <source>
        <dbReference type="ARBA" id="ARBA00008724"/>
    </source>
</evidence>
<dbReference type="AlphaFoldDB" id="F5LAP9"/>
<dbReference type="Gene3D" id="1.10.10.200">
    <property type="match status" value="1"/>
</dbReference>
<dbReference type="GO" id="GO:0003677">
    <property type="term" value="F:DNA binding"/>
    <property type="evidence" value="ECO:0007669"/>
    <property type="project" value="UniProtKB-UniRule"/>
</dbReference>
<evidence type="ECO:0000256" key="4">
    <source>
        <dbReference type="ARBA" id="ARBA00023125"/>
    </source>
</evidence>
<dbReference type="Proteomes" id="UP000010716">
    <property type="component" value="Unassembled WGS sequence"/>
</dbReference>
<dbReference type="eggNOG" id="COG0217">
    <property type="taxonomic scope" value="Bacteria"/>
</dbReference>
<feature type="domain" description="TACO1/YebC-like second and third" evidence="7">
    <location>
        <begin position="82"/>
        <end position="239"/>
    </location>
</feature>
<evidence type="ECO:0000313" key="12">
    <source>
        <dbReference type="Proteomes" id="UP000825179"/>
    </source>
</evidence>
<evidence type="ECO:0000256" key="2">
    <source>
        <dbReference type="ARBA" id="ARBA00022490"/>
    </source>
</evidence>
<keyword evidence="2 6" id="KW-0963">Cytoplasm</keyword>
<keyword evidence="4 6" id="KW-0238">DNA-binding</keyword>
<accession>F5LAP9</accession>
<keyword evidence="12" id="KW-1185">Reference proteome</keyword>
<gene>
    <name evidence="9" type="ORF">CathTA2_2984</name>
    <name evidence="10" type="ORF">HUR95_14780</name>
</gene>
<comment type="subcellular location">
    <subcellularLocation>
        <location evidence="6">Cytoplasm</location>
    </subcellularLocation>
</comment>
<dbReference type="RefSeq" id="WP_007506350.1">
    <property type="nucleotide sequence ID" value="NZ_AFCE01000164.1"/>
</dbReference>
<evidence type="ECO:0000256" key="6">
    <source>
        <dbReference type="HAMAP-Rule" id="MF_00693"/>
    </source>
</evidence>
<evidence type="ECO:0000313" key="10">
    <source>
        <dbReference type="EMBL" id="QZT33493.1"/>
    </source>
</evidence>
<organism evidence="9 11">
    <name type="scientific">Caldalkalibacillus thermarum (strain TA2.A1)</name>
    <dbReference type="NCBI Taxonomy" id="986075"/>
    <lineage>
        <taxon>Bacteria</taxon>
        <taxon>Bacillati</taxon>
        <taxon>Bacillota</taxon>
        <taxon>Bacilli</taxon>
        <taxon>Bacillales</taxon>
        <taxon>Bacillaceae</taxon>
        <taxon>Caldalkalibacillus</taxon>
    </lineage>
</organism>
<dbReference type="InterPro" id="IPR029072">
    <property type="entry name" value="YebC-like"/>
</dbReference>